<organism evidence="2 3">
    <name type="scientific">Nocardioides aquaticus</name>
    <dbReference type="NCBI Taxonomy" id="160826"/>
    <lineage>
        <taxon>Bacteria</taxon>
        <taxon>Bacillati</taxon>
        <taxon>Actinomycetota</taxon>
        <taxon>Actinomycetes</taxon>
        <taxon>Propionibacteriales</taxon>
        <taxon>Nocardioidaceae</taxon>
        <taxon>Nocardioides</taxon>
    </lineage>
</organism>
<name>A0ABX8EGZ2_9ACTN</name>
<keyword evidence="1" id="KW-1133">Transmembrane helix</keyword>
<feature type="transmembrane region" description="Helical" evidence="1">
    <location>
        <begin position="115"/>
        <end position="134"/>
    </location>
</feature>
<feature type="transmembrane region" description="Helical" evidence="1">
    <location>
        <begin position="21"/>
        <end position="41"/>
    </location>
</feature>
<dbReference type="RefSeq" id="WP_214057926.1">
    <property type="nucleotide sequence ID" value="NZ_BAAAHS010000204.1"/>
</dbReference>
<feature type="transmembrane region" description="Helical" evidence="1">
    <location>
        <begin position="247"/>
        <end position="267"/>
    </location>
</feature>
<keyword evidence="1" id="KW-0812">Transmembrane</keyword>
<protein>
    <recommendedName>
        <fullName evidence="4">Carotenoid biosynthesis protein</fullName>
    </recommendedName>
</protein>
<evidence type="ECO:0008006" key="4">
    <source>
        <dbReference type="Google" id="ProtNLM"/>
    </source>
</evidence>
<keyword evidence="3" id="KW-1185">Reference proteome</keyword>
<evidence type="ECO:0000256" key="1">
    <source>
        <dbReference type="SAM" id="Phobius"/>
    </source>
</evidence>
<evidence type="ECO:0000313" key="3">
    <source>
        <dbReference type="Proteomes" id="UP000679307"/>
    </source>
</evidence>
<dbReference type="Pfam" id="PF04240">
    <property type="entry name" value="Caroten_synth"/>
    <property type="match status" value="1"/>
</dbReference>
<sequence length="272" mass="28228">MSTSSRAARLTDRTVPRTPPLAPRAVPWLLAAAGVLVQIAFPLTGGGTLGLTVASVALFSAAAVADAAVRFGPAVAASVLVGAGGVGLVAEAVGVRTGLPFGDYAYTGTLGAEVADVPVLVPLAWVMMAWPALAVARRLVGARGRVATVLVGAYALTAWDVFLDPQMVDAGHWTWADPTPALPGVEGIPLTNFAGWLVVSLVVVGLLDRLVPRSTDAPRDAVPLTIYLWTYFSSVLAHAVFFGRPPVALVGGVLMGLVAWPLVVTLLRERRR</sequence>
<feature type="transmembrane region" description="Helical" evidence="1">
    <location>
        <begin position="193"/>
        <end position="212"/>
    </location>
</feature>
<feature type="transmembrane region" description="Helical" evidence="1">
    <location>
        <begin position="75"/>
        <end position="95"/>
    </location>
</feature>
<accession>A0ABX8EGZ2</accession>
<feature type="transmembrane region" description="Helical" evidence="1">
    <location>
        <begin position="47"/>
        <end position="68"/>
    </location>
</feature>
<dbReference type="PANTHER" id="PTHR39419:SF1">
    <property type="entry name" value="SLL0814 PROTEIN"/>
    <property type="match status" value="1"/>
</dbReference>
<feature type="transmembrane region" description="Helical" evidence="1">
    <location>
        <begin position="146"/>
        <end position="163"/>
    </location>
</feature>
<proteinExistence type="predicted"/>
<feature type="transmembrane region" description="Helical" evidence="1">
    <location>
        <begin position="224"/>
        <end position="241"/>
    </location>
</feature>
<dbReference type="PANTHER" id="PTHR39419">
    <property type="entry name" value="SLL0814 PROTEIN"/>
    <property type="match status" value="1"/>
</dbReference>
<dbReference type="Proteomes" id="UP000679307">
    <property type="component" value="Chromosome"/>
</dbReference>
<dbReference type="InterPro" id="IPR007354">
    <property type="entry name" value="CruF-like"/>
</dbReference>
<gene>
    <name evidence="2" type="ORF">ENKNEFLB_00709</name>
</gene>
<reference evidence="2 3" key="1">
    <citation type="submission" date="2021-05" db="EMBL/GenBank/DDBJ databases">
        <title>Complete genome of Nocardioides aquaticus KCTC 9944T isolated from meromictic and hypersaline Ekho Lake, Antarctica.</title>
        <authorList>
            <person name="Hwang K."/>
            <person name="Kim K.M."/>
            <person name="Choe H."/>
        </authorList>
    </citation>
    <scope>NUCLEOTIDE SEQUENCE [LARGE SCALE GENOMIC DNA]</scope>
    <source>
        <strain evidence="2 3">KCTC 9944</strain>
    </source>
</reference>
<evidence type="ECO:0000313" key="2">
    <source>
        <dbReference type="EMBL" id="QVT78332.1"/>
    </source>
</evidence>
<dbReference type="EMBL" id="CP075371">
    <property type="protein sequence ID" value="QVT78332.1"/>
    <property type="molecule type" value="Genomic_DNA"/>
</dbReference>
<keyword evidence="1" id="KW-0472">Membrane</keyword>